<proteinExistence type="predicted"/>
<dbReference type="AlphaFoldDB" id="A0A9X1NTJ2"/>
<evidence type="ECO:0000313" key="3">
    <source>
        <dbReference type="Proteomes" id="UP001139089"/>
    </source>
</evidence>
<feature type="region of interest" description="Disordered" evidence="1">
    <location>
        <begin position="72"/>
        <end position="94"/>
    </location>
</feature>
<feature type="region of interest" description="Disordered" evidence="1">
    <location>
        <begin position="16"/>
        <end position="42"/>
    </location>
</feature>
<dbReference type="RefSeq" id="WP_231814608.1">
    <property type="nucleotide sequence ID" value="NZ_JAJOZR010000007.1"/>
</dbReference>
<sequence length="383" mass="41123">MTSSKDLTQLSALLAAHTAPAEKKRPATKAITPANDNKPAPNVLAWPTLERLAYRGDERRVRALRHWRDVNFPEAVQPSQPDTDGNETEARAEIRPSEGELLAAIGWTVTDRETWPDTGRMANVYQKADVVPHTSRNRNGGSDTQLGNLLFRDGKLIVWGETAKGRPLKPVERPGGPKGGVSAERTAATVWSYLRLKGAVSPLKAEGYRKPLSGEPAIACSIEPLPREEPSAKDRAGRFGVAEGRALLQSLGVDGSVPFDRLPTSASRCPDALVLGSWIGGIKRPKPLGEISAAAGGEPATLREVEGQMFVHYLRHHLGKHAQVLDLAIGDATAKEIGVSMGQGPSYAEKRGPALIDAAIDALIAFDETARMETELTAQKLAA</sequence>
<dbReference type="Proteomes" id="UP001139089">
    <property type="component" value="Unassembled WGS sequence"/>
</dbReference>
<reference evidence="2" key="1">
    <citation type="submission" date="2021-12" db="EMBL/GenBank/DDBJ databases">
        <authorList>
            <person name="Li Y."/>
        </authorList>
    </citation>
    <scope>NUCLEOTIDE SEQUENCE</scope>
    <source>
        <strain evidence="2">DKSPLA3</strain>
    </source>
</reference>
<evidence type="ECO:0000313" key="2">
    <source>
        <dbReference type="EMBL" id="MCD7109724.1"/>
    </source>
</evidence>
<protein>
    <submittedName>
        <fullName evidence="2">Uncharacterized protein</fullName>
    </submittedName>
</protein>
<gene>
    <name evidence="2" type="ORF">LRX75_11815</name>
</gene>
<comment type="caution">
    <text evidence="2">The sequence shown here is derived from an EMBL/GenBank/DDBJ whole genome shotgun (WGS) entry which is preliminary data.</text>
</comment>
<organism evidence="2 3">
    <name type="scientific">Rhizobium quercicola</name>
    <dbReference type="NCBI Taxonomy" id="2901226"/>
    <lineage>
        <taxon>Bacteria</taxon>
        <taxon>Pseudomonadati</taxon>
        <taxon>Pseudomonadota</taxon>
        <taxon>Alphaproteobacteria</taxon>
        <taxon>Hyphomicrobiales</taxon>
        <taxon>Rhizobiaceae</taxon>
        <taxon>Rhizobium/Agrobacterium group</taxon>
        <taxon>Rhizobium</taxon>
    </lineage>
</organism>
<name>A0A9X1NTJ2_9HYPH</name>
<accession>A0A9X1NTJ2</accession>
<evidence type="ECO:0000256" key="1">
    <source>
        <dbReference type="SAM" id="MobiDB-lite"/>
    </source>
</evidence>
<dbReference type="EMBL" id="JAJOZR010000007">
    <property type="protein sequence ID" value="MCD7109724.1"/>
    <property type="molecule type" value="Genomic_DNA"/>
</dbReference>
<keyword evidence="3" id="KW-1185">Reference proteome</keyword>